<dbReference type="EMBL" id="JAVRHR010000001">
    <property type="protein sequence ID" value="MDT0606625.1"/>
    <property type="molecule type" value="Genomic_DNA"/>
</dbReference>
<accession>A0ABU3A8W3</accession>
<keyword evidence="3" id="KW-1185">Reference proteome</keyword>
<protein>
    <submittedName>
        <fullName evidence="2">Uncharacterized protein</fullName>
    </submittedName>
</protein>
<evidence type="ECO:0000313" key="3">
    <source>
        <dbReference type="Proteomes" id="UP001255246"/>
    </source>
</evidence>
<comment type="caution">
    <text evidence="2">The sequence shown here is derived from an EMBL/GenBank/DDBJ whole genome shotgun (WGS) entry which is preliminary data.</text>
</comment>
<evidence type="ECO:0000313" key="2">
    <source>
        <dbReference type="EMBL" id="MDT0606625.1"/>
    </source>
</evidence>
<proteinExistence type="predicted"/>
<organism evidence="2 3">
    <name type="scientific">Croceitalea rosinachiae</name>
    <dbReference type="NCBI Taxonomy" id="3075596"/>
    <lineage>
        <taxon>Bacteria</taxon>
        <taxon>Pseudomonadati</taxon>
        <taxon>Bacteroidota</taxon>
        <taxon>Flavobacteriia</taxon>
        <taxon>Flavobacteriales</taxon>
        <taxon>Flavobacteriaceae</taxon>
        <taxon>Croceitalea</taxon>
    </lineage>
</organism>
<evidence type="ECO:0000256" key="1">
    <source>
        <dbReference type="SAM" id="Coils"/>
    </source>
</evidence>
<feature type="coiled-coil region" evidence="1">
    <location>
        <begin position="56"/>
        <end position="90"/>
    </location>
</feature>
<name>A0ABU3A8W3_9FLAO</name>
<sequence>MNLKKFNPFKQHTTNIANEVIQLVTGTFSPAEAADLLLSLINYKIKFHSVQIPNLQSDESAVIEKSEKRIEELKKAKHKMTQLILDARQKGQNLEINSIIEITIKE</sequence>
<gene>
    <name evidence="2" type="ORF">RM706_06270</name>
</gene>
<dbReference type="RefSeq" id="WP_311350175.1">
    <property type="nucleotide sequence ID" value="NZ_JAVRHR010000001.1"/>
</dbReference>
<dbReference type="Proteomes" id="UP001255246">
    <property type="component" value="Unassembled WGS sequence"/>
</dbReference>
<keyword evidence="1" id="KW-0175">Coiled coil</keyword>
<reference evidence="2 3" key="1">
    <citation type="submission" date="2023-09" db="EMBL/GenBank/DDBJ databases">
        <authorList>
            <person name="Rey-Velasco X."/>
        </authorList>
    </citation>
    <scope>NUCLEOTIDE SEQUENCE [LARGE SCALE GENOMIC DNA]</scope>
    <source>
        <strain evidence="2 3">F388</strain>
    </source>
</reference>